<protein>
    <submittedName>
        <fullName evidence="2">Uncharacterized protein</fullName>
    </submittedName>
</protein>
<reference evidence="2" key="1">
    <citation type="submission" date="2019-05" db="EMBL/GenBank/DDBJ databases">
        <title>Metatranscriptomic reconstruction reveals RNA viruses with the potential to shape carbon cycling in soil.</title>
        <authorList>
            <person name="Starr E.P."/>
            <person name="Nuccio E."/>
            <person name="Pett-Ridge J."/>
            <person name="Banfield J.F."/>
            <person name="Firestone M.K."/>
        </authorList>
    </citation>
    <scope>NUCLEOTIDE SEQUENCE</scope>
    <source>
        <strain evidence="2">H2_Rhizo_Litter_49_scaffold_8530</strain>
    </source>
</reference>
<sequence>MLKRKPTKERFAHSGKVRSSHGIDDMAHHREECEDHGQRSIADTDPNIQLAWGTIIGAMAMKDLNGLMTGRLILYAMLAMTHHQLAW</sequence>
<dbReference type="EMBL" id="MN036016">
    <property type="protein sequence ID" value="QDH91113.1"/>
    <property type="molecule type" value="Genomic_RNA"/>
</dbReference>
<feature type="compositionally biased region" description="Basic and acidic residues" evidence="1">
    <location>
        <begin position="21"/>
        <end position="38"/>
    </location>
</feature>
<proteinExistence type="predicted"/>
<organism evidence="2">
    <name type="scientific">Leviviridae sp</name>
    <dbReference type="NCBI Taxonomy" id="2027243"/>
    <lineage>
        <taxon>Viruses</taxon>
        <taxon>Riboviria</taxon>
        <taxon>Orthornavirae</taxon>
        <taxon>Lenarviricota</taxon>
        <taxon>Leviviricetes</taxon>
        <taxon>Norzivirales</taxon>
        <taxon>Fiersviridae</taxon>
    </lineage>
</organism>
<feature type="compositionally biased region" description="Basic residues" evidence="1">
    <location>
        <begin position="1"/>
        <end position="19"/>
    </location>
</feature>
<accession>A0A514DBX3</accession>
<name>A0A514DBX3_9VIRU</name>
<evidence type="ECO:0000256" key="1">
    <source>
        <dbReference type="SAM" id="MobiDB-lite"/>
    </source>
</evidence>
<gene>
    <name evidence="2" type="ORF">H2RhizoLitter498530_000003</name>
</gene>
<feature type="region of interest" description="Disordered" evidence="1">
    <location>
        <begin position="1"/>
        <end position="41"/>
    </location>
</feature>
<evidence type="ECO:0000313" key="2">
    <source>
        <dbReference type="EMBL" id="QDH91113.1"/>
    </source>
</evidence>